<sequence length="90" mass="10188">MDTHRRAFIWSREEKANGAVCMVAWDKVATPQHCDGLGIQNLRAQNQFLLLKLVHRLHSSTDSAWASWAHEHADIPTMNGDTSGVHWDVL</sequence>
<accession>A0AAV5D2Y2</accession>
<dbReference type="AlphaFoldDB" id="A0AAV5D2Y2"/>
<organism evidence="1 2">
    <name type="scientific">Eleusine coracana subsp. coracana</name>
    <dbReference type="NCBI Taxonomy" id="191504"/>
    <lineage>
        <taxon>Eukaryota</taxon>
        <taxon>Viridiplantae</taxon>
        <taxon>Streptophyta</taxon>
        <taxon>Embryophyta</taxon>
        <taxon>Tracheophyta</taxon>
        <taxon>Spermatophyta</taxon>
        <taxon>Magnoliopsida</taxon>
        <taxon>Liliopsida</taxon>
        <taxon>Poales</taxon>
        <taxon>Poaceae</taxon>
        <taxon>PACMAD clade</taxon>
        <taxon>Chloridoideae</taxon>
        <taxon>Cynodonteae</taxon>
        <taxon>Eleusininae</taxon>
        <taxon>Eleusine</taxon>
    </lineage>
</organism>
<evidence type="ECO:0000313" key="2">
    <source>
        <dbReference type="Proteomes" id="UP001054889"/>
    </source>
</evidence>
<evidence type="ECO:0000313" key="1">
    <source>
        <dbReference type="EMBL" id="GJN04974.1"/>
    </source>
</evidence>
<comment type="caution">
    <text evidence="1">The sequence shown here is derived from an EMBL/GenBank/DDBJ whole genome shotgun (WGS) entry which is preliminary data.</text>
</comment>
<gene>
    <name evidence="1" type="primary">ga22560</name>
    <name evidence="1" type="ORF">PR202_ga22560</name>
</gene>
<name>A0AAV5D2Y2_ELECO</name>
<dbReference type="EMBL" id="BQKI01000011">
    <property type="protein sequence ID" value="GJN04974.1"/>
    <property type="molecule type" value="Genomic_DNA"/>
</dbReference>
<protein>
    <submittedName>
        <fullName evidence="1">Uncharacterized protein</fullName>
    </submittedName>
</protein>
<keyword evidence="2" id="KW-1185">Reference proteome</keyword>
<reference evidence="1" key="1">
    <citation type="journal article" date="2018" name="DNA Res.">
        <title>Multiple hybrid de novo genome assembly of finger millet, an orphan allotetraploid crop.</title>
        <authorList>
            <person name="Hatakeyama M."/>
            <person name="Aluri S."/>
            <person name="Balachadran M.T."/>
            <person name="Sivarajan S.R."/>
            <person name="Patrignani A."/>
            <person name="Gruter S."/>
            <person name="Poveda L."/>
            <person name="Shimizu-Inatsugi R."/>
            <person name="Baeten J."/>
            <person name="Francoijs K.J."/>
            <person name="Nataraja K.N."/>
            <person name="Reddy Y.A.N."/>
            <person name="Phadnis S."/>
            <person name="Ravikumar R.L."/>
            <person name="Schlapbach R."/>
            <person name="Sreeman S.M."/>
            <person name="Shimizu K.K."/>
        </authorList>
    </citation>
    <scope>NUCLEOTIDE SEQUENCE</scope>
</reference>
<dbReference type="Proteomes" id="UP001054889">
    <property type="component" value="Unassembled WGS sequence"/>
</dbReference>
<reference evidence="1" key="2">
    <citation type="submission" date="2021-12" db="EMBL/GenBank/DDBJ databases">
        <title>Resequencing data analysis of finger millet.</title>
        <authorList>
            <person name="Hatakeyama M."/>
            <person name="Aluri S."/>
            <person name="Balachadran M.T."/>
            <person name="Sivarajan S.R."/>
            <person name="Poveda L."/>
            <person name="Shimizu-Inatsugi R."/>
            <person name="Schlapbach R."/>
            <person name="Sreeman S.M."/>
            <person name="Shimizu K.K."/>
        </authorList>
    </citation>
    <scope>NUCLEOTIDE SEQUENCE</scope>
</reference>
<proteinExistence type="predicted"/>